<sequence length="457" mass="52243">METLYGAWERFKDLLRRCSHRGLPLWLQVQTFYNSLNLSTRQLIDAITDVTVSDVVLIKVVDIAAGIFPLFLAVISGFWDRFLNSGKAGHLICVLLVLLFLFLVRIVFVCAECLAASDSGLLGVCVFFRLRFSFSVAPMEERSESDMPPSTDELNELLKRLKFSEEESVQVINKNEDNSTQGFENWAISKIMASDSPNMKAMYRKGKDINSYEFWWSPFWLRVYNFPIELMARQTAVDVGNVLGELIAIDWKNRFGGWIEFMRLKVKIDVSKPLRKVVKLVDKDGVETIGVINGINSKNDDKEESQTNSRDENGQNEYKGKERSCEEESLSISPMYRRNQKNIGDGMGRFKSKKKRHKGQNGENIEESPARIVKRREFLRMFHLVRRVGNPVTVRDLKQLLVANSPDVAFPCETKIHSNSFSRIRSICRMEGCLPVSSEGKKGCLALLWREGVKVEV</sequence>
<keyword evidence="2" id="KW-0812">Transmembrane</keyword>
<protein>
    <recommendedName>
        <fullName evidence="5">DUF4283 domain-containing protein</fullName>
    </recommendedName>
</protein>
<evidence type="ECO:0000313" key="4">
    <source>
        <dbReference type="Proteomes" id="UP000593561"/>
    </source>
</evidence>
<organism evidence="3 4">
    <name type="scientific">Gossypium davidsonii</name>
    <name type="common">Davidson's cotton</name>
    <name type="synonym">Gossypium klotzschianum subsp. davidsonii</name>
    <dbReference type="NCBI Taxonomy" id="34287"/>
    <lineage>
        <taxon>Eukaryota</taxon>
        <taxon>Viridiplantae</taxon>
        <taxon>Streptophyta</taxon>
        <taxon>Embryophyta</taxon>
        <taxon>Tracheophyta</taxon>
        <taxon>Spermatophyta</taxon>
        <taxon>Magnoliopsida</taxon>
        <taxon>eudicotyledons</taxon>
        <taxon>Gunneridae</taxon>
        <taxon>Pentapetalae</taxon>
        <taxon>rosids</taxon>
        <taxon>malvids</taxon>
        <taxon>Malvales</taxon>
        <taxon>Malvaceae</taxon>
        <taxon>Malvoideae</taxon>
        <taxon>Gossypium</taxon>
    </lineage>
</organism>
<dbReference type="Proteomes" id="UP000593561">
    <property type="component" value="Unassembled WGS sequence"/>
</dbReference>
<proteinExistence type="predicted"/>
<name>A0A7J8SR80_GOSDV</name>
<keyword evidence="4" id="KW-1185">Reference proteome</keyword>
<keyword evidence="2" id="KW-0472">Membrane</keyword>
<feature type="region of interest" description="Disordered" evidence="1">
    <location>
        <begin position="293"/>
        <end position="368"/>
    </location>
</feature>
<evidence type="ECO:0000256" key="1">
    <source>
        <dbReference type="SAM" id="MobiDB-lite"/>
    </source>
</evidence>
<gene>
    <name evidence="3" type="ORF">Godav_023148</name>
</gene>
<reference evidence="3 4" key="1">
    <citation type="journal article" date="2019" name="Genome Biol. Evol.">
        <title>Insights into the evolution of the New World diploid cottons (Gossypium, subgenus Houzingenia) based on genome sequencing.</title>
        <authorList>
            <person name="Grover C.E."/>
            <person name="Arick M.A. 2nd"/>
            <person name="Thrash A."/>
            <person name="Conover J.L."/>
            <person name="Sanders W.S."/>
            <person name="Peterson D.G."/>
            <person name="Frelichowski J.E."/>
            <person name="Scheffler J.A."/>
            <person name="Scheffler B.E."/>
            <person name="Wendel J.F."/>
        </authorList>
    </citation>
    <scope>NUCLEOTIDE SEQUENCE [LARGE SCALE GENOMIC DNA]</scope>
    <source>
        <strain evidence="3">27</strain>
        <tissue evidence="3">Leaf</tissue>
    </source>
</reference>
<feature type="compositionally biased region" description="Basic residues" evidence="1">
    <location>
        <begin position="350"/>
        <end position="359"/>
    </location>
</feature>
<feature type="transmembrane region" description="Helical" evidence="2">
    <location>
        <begin position="56"/>
        <end position="79"/>
    </location>
</feature>
<feature type="compositionally biased region" description="Basic and acidic residues" evidence="1">
    <location>
        <begin position="298"/>
        <end position="326"/>
    </location>
</feature>
<evidence type="ECO:0000313" key="3">
    <source>
        <dbReference type="EMBL" id="MBA0628423.1"/>
    </source>
</evidence>
<feature type="transmembrane region" description="Helical" evidence="2">
    <location>
        <begin position="91"/>
        <end position="108"/>
    </location>
</feature>
<dbReference type="EMBL" id="JABFAC010000011">
    <property type="protein sequence ID" value="MBA0628423.1"/>
    <property type="molecule type" value="Genomic_DNA"/>
</dbReference>
<evidence type="ECO:0000256" key="2">
    <source>
        <dbReference type="SAM" id="Phobius"/>
    </source>
</evidence>
<keyword evidence="2" id="KW-1133">Transmembrane helix</keyword>
<accession>A0A7J8SR80</accession>
<dbReference type="AlphaFoldDB" id="A0A7J8SR80"/>
<comment type="caution">
    <text evidence="3">The sequence shown here is derived from an EMBL/GenBank/DDBJ whole genome shotgun (WGS) entry which is preliminary data.</text>
</comment>
<evidence type="ECO:0008006" key="5">
    <source>
        <dbReference type="Google" id="ProtNLM"/>
    </source>
</evidence>